<keyword evidence="5" id="KW-1185">Reference proteome</keyword>
<reference evidence="6" key="1">
    <citation type="submission" date="2025-08" db="UniProtKB">
        <authorList>
            <consortium name="RefSeq"/>
        </authorList>
    </citation>
    <scope>IDENTIFICATION</scope>
    <source>
        <tissue evidence="6">Gonads</tissue>
    </source>
</reference>
<evidence type="ECO:0000313" key="5">
    <source>
        <dbReference type="Proteomes" id="UP000504635"/>
    </source>
</evidence>
<dbReference type="PANTHER" id="PTHR12558">
    <property type="entry name" value="CELL DIVISION CYCLE 16,23,27"/>
    <property type="match status" value="1"/>
</dbReference>
<accession>A0A6J2YCH0</accession>
<dbReference type="InterPro" id="IPR011990">
    <property type="entry name" value="TPR-like_helical_dom_sf"/>
</dbReference>
<dbReference type="PANTHER" id="PTHR12558:SF36">
    <property type="entry name" value="ANAPHASE-PROMOTING COMPLEX SUBUNIT 7"/>
    <property type="match status" value="1"/>
</dbReference>
<dbReference type="PROSITE" id="PS50005">
    <property type="entry name" value="TPR"/>
    <property type="match status" value="2"/>
</dbReference>
<feature type="compositionally biased region" description="Polar residues" evidence="4">
    <location>
        <begin position="520"/>
        <end position="536"/>
    </location>
</feature>
<dbReference type="FunCoup" id="A0A6J2YCH0">
    <property type="interactions" value="729"/>
</dbReference>
<keyword evidence="1" id="KW-0677">Repeat</keyword>
<evidence type="ECO:0000313" key="6">
    <source>
        <dbReference type="RefSeq" id="XP_030761563.1"/>
    </source>
</evidence>
<sequence length="555" mass="63029">MANLLKHLKTLYEQELYSNLSRTCNLLLTVAEQKPDYLPILVKFQIVVYYADSLYNTQFYSQADNNYRQALQIKKIINNKSRNSNNKIIENQKDISSEVDIKYKIHLCCLALKQRKAAADILQSIPARQRTPKINMALGNIYKEVGMERSAITCFKDVIRECPLALDAIETLLKLGTSGVEVNSLIMVVSSDLPWLSSWIKAQAQFHAREYTTAIQTYKSMDVHGLLKDNSSLLVNMGYCYHYMHDDSKAIAILQKAIRLDPNLTFGRAFLSTLLAVSGNKEHQYTLENLAPSSDAHLWSVEQWIILGNLMYFLKKYEKAVYFAQQAWLMENSKNIEASLLKANSLVQLKKYSDAAIHASEAMQICPYRFDSYKCLVECYINMNRLKEAETVAMTACKEFNYTPQAYCLQAQCLLKESMPNGKNIRRILEKAVTQDKEGTSEALSMLVEFLEMELQHEHAVKILLKALETQKPTSKHYQLLGDCYVYLQNTDEAFKAYTTALKLDPYNQKASDGLGNIGGNTSNPSYSSRKMANSDNEGDAESDTDVWPGSSPNY</sequence>
<dbReference type="SMART" id="SM00028">
    <property type="entry name" value="TPR"/>
    <property type="match status" value="5"/>
</dbReference>
<dbReference type="Proteomes" id="UP000504635">
    <property type="component" value="Unplaced"/>
</dbReference>
<evidence type="ECO:0000256" key="2">
    <source>
        <dbReference type="ARBA" id="ARBA00022803"/>
    </source>
</evidence>
<dbReference type="RefSeq" id="XP_030761563.1">
    <property type="nucleotide sequence ID" value="XM_030905703.1"/>
</dbReference>
<dbReference type="GeneID" id="115886513"/>
<dbReference type="Gene3D" id="1.25.40.10">
    <property type="entry name" value="Tetratricopeptide repeat domain"/>
    <property type="match status" value="4"/>
</dbReference>
<feature type="repeat" description="TPR" evidence="3">
    <location>
        <begin position="475"/>
        <end position="508"/>
    </location>
</feature>
<protein>
    <submittedName>
        <fullName evidence="6">Anaphase-promoting complex subunit 7</fullName>
    </submittedName>
</protein>
<dbReference type="OrthoDB" id="308440at2759"/>
<dbReference type="AlphaFoldDB" id="A0A6J2YCH0"/>
<gene>
    <name evidence="6" type="primary">LOC115886513</name>
</gene>
<dbReference type="CTD" id="31594"/>
<keyword evidence="2 3" id="KW-0802">TPR repeat</keyword>
<dbReference type="SUPFAM" id="SSF48452">
    <property type="entry name" value="TPR-like"/>
    <property type="match status" value="2"/>
</dbReference>
<feature type="region of interest" description="Disordered" evidence="4">
    <location>
        <begin position="512"/>
        <end position="555"/>
    </location>
</feature>
<dbReference type="InParanoid" id="A0A6J2YCH0"/>
<evidence type="ECO:0000256" key="4">
    <source>
        <dbReference type="SAM" id="MobiDB-lite"/>
    </source>
</evidence>
<organism evidence="5 6">
    <name type="scientific">Sitophilus oryzae</name>
    <name type="common">Rice weevil</name>
    <name type="synonym">Curculio oryzae</name>
    <dbReference type="NCBI Taxonomy" id="7048"/>
    <lineage>
        <taxon>Eukaryota</taxon>
        <taxon>Metazoa</taxon>
        <taxon>Ecdysozoa</taxon>
        <taxon>Arthropoda</taxon>
        <taxon>Hexapoda</taxon>
        <taxon>Insecta</taxon>
        <taxon>Pterygota</taxon>
        <taxon>Neoptera</taxon>
        <taxon>Endopterygota</taxon>
        <taxon>Coleoptera</taxon>
        <taxon>Polyphaga</taxon>
        <taxon>Cucujiformia</taxon>
        <taxon>Curculionidae</taxon>
        <taxon>Dryophthorinae</taxon>
        <taxon>Sitophilus</taxon>
    </lineage>
</organism>
<evidence type="ECO:0000256" key="3">
    <source>
        <dbReference type="PROSITE-ProRule" id="PRU00339"/>
    </source>
</evidence>
<dbReference type="InterPro" id="IPR019734">
    <property type="entry name" value="TPR_rpt"/>
</dbReference>
<dbReference type="Pfam" id="PF13181">
    <property type="entry name" value="TPR_8"/>
    <property type="match status" value="1"/>
</dbReference>
<proteinExistence type="predicted"/>
<name>A0A6J2YCH0_SITOR</name>
<dbReference type="KEGG" id="soy:115886513"/>
<feature type="repeat" description="TPR" evidence="3">
    <location>
        <begin position="231"/>
        <end position="264"/>
    </location>
</feature>
<dbReference type="InterPro" id="IPR013105">
    <property type="entry name" value="TPR_2"/>
</dbReference>
<dbReference type="Pfam" id="PF07719">
    <property type="entry name" value="TPR_2"/>
    <property type="match status" value="1"/>
</dbReference>
<evidence type="ECO:0000256" key="1">
    <source>
        <dbReference type="ARBA" id="ARBA00022737"/>
    </source>
</evidence>